<dbReference type="InterPro" id="IPR039915">
    <property type="entry name" value="TACC"/>
</dbReference>
<reference evidence="2" key="3">
    <citation type="submission" date="2025-09" db="UniProtKB">
        <authorList>
            <consortium name="Ensembl"/>
        </authorList>
    </citation>
    <scope>IDENTIFICATION</scope>
</reference>
<feature type="compositionally biased region" description="Polar residues" evidence="1">
    <location>
        <begin position="816"/>
        <end position="828"/>
    </location>
</feature>
<evidence type="ECO:0000313" key="2">
    <source>
        <dbReference type="Ensembl" id="ENSECRP00000007630.1"/>
    </source>
</evidence>
<feature type="compositionally biased region" description="Polar residues" evidence="1">
    <location>
        <begin position="697"/>
        <end position="720"/>
    </location>
</feature>
<feature type="region of interest" description="Disordered" evidence="1">
    <location>
        <begin position="500"/>
        <end position="520"/>
    </location>
</feature>
<dbReference type="PANTHER" id="PTHR13924">
    <property type="entry name" value="TRANSFORMING ACIDIC COILED-COIL CONTAINING PROTEIN 1/2"/>
    <property type="match status" value="1"/>
</dbReference>
<feature type="region of interest" description="Disordered" evidence="1">
    <location>
        <begin position="547"/>
        <end position="579"/>
    </location>
</feature>
<dbReference type="GO" id="GO:0007097">
    <property type="term" value="P:nuclear migration"/>
    <property type="evidence" value="ECO:0007669"/>
    <property type="project" value="TreeGrafter"/>
</dbReference>
<protein>
    <submittedName>
        <fullName evidence="2">Uncharacterized protein</fullName>
    </submittedName>
</protein>
<dbReference type="Proteomes" id="UP000694620">
    <property type="component" value="Chromosome 2"/>
</dbReference>
<evidence type="ECO:0000256" key="1">
    <source>
        <dbReference type="SAM" id="MobiDB-lite"/>
    </source>
</evidence>
<sequence>MAFTDAPDSCEERHSPIEVPLEKLTLHPFTDGLNYSDNIQSSSQPLTETDIKTVCLSEAIQDKAFVTDQNEKVCLTELVTENLLSSVESVEQLSVTCPLTSDNDEDSAASEIYTDCFFSFDENEDTICSNKVSSDIFSSLVKGEETVYRTESEQNKNSLEGEAAENVGLTESATDNTLFPSALNLLSNSTENGSLFEVSANNLNSCAGTDETNSSVKISSDNFPLLGEDKETVNSTEIYTDNWSLRDDCLMTLSSGDCCPPTMTEDIITELSLLTICTEKENSLNEMYPNSFVLLEENGCAVTPAEPSLTTSSLTTLSGEDEEKTHLGELSLQEKAESLVNVFHDVIPLQTFCKETMSSFYLPLENQSGEATEAVNLSNDSSNIVHANNETAHLCEITTEIDFLPASNITLGTSPDISCNVPQEIIGKELDGQDITHPEKVQFSGTNVKIPCSLEDTFENVPLLTYPNALCLPLGTKELAHISPFTVPLSDACEDSESHTNVSFASSSNNNESSPSSFCSPIKTKESTDFDDISFAVQDFIPVTDIFSPETHDKPSSPLEPTFNISALPADEDSTGQTVSSFLDTEEESECVTEATPDGSASSKDISVISEEENICLTDKSPVAFSLTSFDEQFKTVIESATEAIKSLNLTSDLISSSEKSITVRSSDSEGAFETPESTTPVKAPPSPQPDLHLQIQPETTELSSDITCPSNEPQINADSEVSFSPYQSSSIVFDEDKPIASSGTYNLDFVNNDVIDPCQSELNSLEKLGLEHKQPTRRRSTDSVPVSKSTLTRSLSLQAGELDDSTKQDCFGGTEESSSAVSFSIGTESDHGTLKRTRKPKPGSLKRKPKLKVDSLSDVRPEEKISQSSPDLSSKKKSQPKQAQKERRKIIKRDQELSVRYRPVF</sequence>
<reference evidence="2" key="2">
    <citation type="submission" date="2025-08" db="UniProtKB">
        <authorList>
            <consortium name="Ensembl"/>
        </authorList>
    </citation>
    <scope>IDENTIFICATION</scope>
</reference>
<accession>A0A8C4RW87</accession>
<dbReference type="GO" id="GO:0007052">
    <property type="term" value="P:mitotic spindle organization"/>
    <property type="evidence" value="ECO:0007669"/>
    <property type="project" value="InterPro"/>
</dbReference>
<feature type="compositionally biased region" description="Polar residues" evidence="1">
    <location>
        <begin position="783"/>
        <end position="798"/>
    </location>
</feature>
<keyword evidence="3" id="KW-1185">Reference proteome</keyword>
<dbReference type="PANTHER" id="PTHR13924:SF11">
    <property type="entry name" value="TRANSFORMING ACIDIC COILED-COIL-CONTAINING PROTEIN 2"/>
    <property type="match status" value="1"/>
</dbReference>
<reference evidence="2" key="1">
    <citation type="submission" date="2021-06" db="EMBL/GenBank/DDBJ databases">
        <authorList>
            <consortium name="Wellcome Sanger Institute Data Sharing"/>
        </authorList>
    </citation>
    <scope>NUCLEOTIDE SEQUENCE [LARGE SCALE GENOMIC DNA]</scope>
</reference>
<organism evidence="2 3">
    <name type="scientific">Erpetoichthys calabaricus</name>
    <name type="common">Rope fish</name>
    <name type="synonym">Calamoichthys calabaricus</name>
    <dbReference type="NCBI Taxonomy" id="27687"/>
    <lineage>
        <taxon>Eukaryota</taxon>
        <taxon>Metazoa</taxon>
        <taxon>Chordata</taxon>
        <taxon>Craniata</taxon>
        <taxon>Vertebrata</taxon>
        <taxon>Euteleostomi</taxon>
        <taxon>Actinopterygii</taxon>
        <taxon>Polypteriformes</taxon>
        <taxon>Polypteridae</taxon>
        <taxon>Erpetoichthys</taxon>
    </lineage>
</organism>
<dbReference type="GeneTree" id="ENSGT00940000157052"/>
<feature type="region of interest" description="Disordered" evidence="1">
    <location>
        <begin position="772"/>
        <end position="906"/>
    </location>
</feature>
<feature type="region of interest" description="Disordered" evidence="1">
    <location>
        <begin position="659"/>
        <end position="720"/>
    </location>
</feature>
<dbReference type="GO" id="GO:0005737">
    <property type="term" value="C:cytoplasm"/>
    <property type="evidence" value="ECO:0007669"/>
    <property type="project" value="TreeGrafter"/>
</dbReference>
<dbReference type="AlphaFoldDB" id="A0A8C4RW87"/>
<feature type="compositionally biased region" description="Basic residues" evidence="1">
    <location>
        <begin position="835"/>
        <end position="851"/>
    </location>
</feature>
<name>A0A8C4RW87_ERPCA</name>
<feature type="compositionally biased region" description="Basic and acidic residues" evidence="1">
    <location>
        <begin position="852"/>
        <end position="866"/>
    </location>
</feature>
<proteinExistence type="predicted"/>
<evidence type="ECO:0000313" key="3">
    <source>
        <dbReference type="Proteomes" id="UP000694620"/>
    </source>
</evidence>
<dbReference type="Ensembl" id="ENSECRT00000007752.1">
    <property type="protein sequence ID" value="ENSECRP00000007630.1"/>
    <property type="gene ID" value="ENSECRG00000005081.1"/>
</dbReference>
<feature type="compositionally biased region" description="Low complexity" evidence="1">
    <location>
        <begin position="501"/>
        <end position="520"/>
    </location>
</feature>
<dbReference type="GO" id="GO:0021987">
    <property type="term" value="P:cerebral cortex development"/>
    <property type="evidence" value="ECO:0007669"/>
    <property type="project" value="TreeGrafter"/>
</dbReference>